<comment type="caution">
    <text evidence="2">The sequence shown here is derived from an EMBL/GenBank/DDBJ whole genome shotgun (WGS) entry which is preliminary data.</text>
</comment>
<keyword evidence="3" id="KW-1185">Reference proteome</keyword>
<proteinExistence type="predicted"/>
<feature type="compositionally biased region" description="Basic residues" evidence="1">
    <location>
        <begin position="328"/>
        <end position="340"/>
    </location>
</feature>
<dbReference type="PANTHER" id="PTHR45691">
    <property type="entry name" value="PROTEIN DIAPHANOUS"/>
    <property type="match status" value="1"/>
</dbReference>
<reference evidence="2" key="1">
    <citation type="submission" date="2023-03" db="EMBL/GenBank/DDBJ databases">
        <title>Massive genome expansion in bonnet fungi (Mycena s.s.) driven by repeated elements and novel gene families across ecological guilds.</title>
        <authorList>
            <consortium name="Lawrence Berkeley National Laboratory"/>
            <person name="Harder C.B."/>
            <person name="Miyauchi S."/>
            <person name="Viragh M."/>
            <person name="Kuo A."/>
            <person name="Thoen E."/>
            <person name="Andreopoulos B."/>
            <person name="Lu D."/>
            <person name="Skrede I."/>
            <person name="Drula E."/>
            <person name="Henrissat B."/>
            <person name="Morin E."/>
            <person name="Kohler A."/>
            <person name="Barry K."/>
            <person name="LaButti K."/>
            <person name="Morin E."/>
            <person name="Salamov A."/>
            <person name="Lipzen A."/>
            <person name="Mereny Z."/>
            <person name="Hegedus B."/>
            <person name="Baldrian P."/>
            <person name="Stursova M."/>
            <person name="Weitz H."/>
            <person name="Taylor A."/>
            <person name="Grigoriev I.V."/>
            <person name="Nagy L.G."/>
            <person name="Martin F."/>
            <person name="Kauserud H."/>
        </authorList>
    </citation>
    <scope>NUCLEOTIDE SEQUENCE</scope>
    <source>
        <strain evidence="2">CBHHK002</strain>
    </source>
</reference>
<dbReference type="GO" id="GO:0005884">
    <property type="term" value="C:actin filament"/>
    <property type="evidence" value="ECO:0007669"/>
    <property type="project" value="TreeGrafter"/>
</dbReference>
<evidence type="ECO:0000313" key="3">
    <source>
        <dbReference type="Proteomes" id="UP001218218"/>
    </source>
</evidence>
<dbReference type="Proteomes" id="UP001218218">
    <property type="component" value="Unassembled WGS sequence"/>
</dbReference>
<dbReference type="InterPro" id="IPR051412">
    <property type="entry name" value="Formin_Homology_Diaphanous_sf"/>
</dbReference>
<sequence length="722" mass="79174">MVPPTWTTPNQLTLLQSFMADFLCRQAEKKLYHFWPTVYSTWFSCFPKQQLLELPLPFDPMARTLTEEELKILTNPVDQSAAVFKLESVIAAPQAKKCARHSIQVFQTWNREAIRAKLTDKGYDQILERNNEEDNWTDKSDSSEAAHLKVTRAECMYLRTRIVTAMWKEASEEERAAMAVQAKLNTEQESTAPKTPAQLQDPATKESPSGVDTMDALFAWVHGAAHQASNWVGMTIIGRLHPRMAGELSMKIICFGETTEGNNFEDFCIDFDKHIVESFEGFLCQVFSVSECCAQALESEAVPANDDLHPVTVIPLPTPEPVPEPLAPKKKGKSKSKSKSKNKESVLLTVAAPQVVAPTQPVALVQPLPTTVGDSNNNSLEYKCVLFQGVLPFTENSQKRWLIFPFPKPFPPPPPANLWPAGMPLPLSLAAAAALVLQERGPTAVAALAIQEHKGAAVGPTIAMNPSLDLDIPFQPQPSLLFQAFQRDLPSLPPKPAPFSFSFYPHTPSMPQLCPPRYAAHVFPQSLANYILALPPIVPALLPALPPVFTPALLPVVTPVPPPVFTPVQPPVVTPAPPAPAKQRGRPPKATAALADTTNHTVEEGQTGRGSSSTVTVLGTIAKLREPPLHKQRQWSGTQWWRCWQPSTRRGGCTAQMAALSCFVHASQRATPMAWCLDQMEKAMLAHVESVRAENEMLKGKRCKALAVSTAPTVAQKRCTGA</sequence>
<dbReference type="PANTHER" id="PTHR45691:SF1">
    <property type="entry name" value="FH2 DOMAIN-CONTAINING PROTEIN 1-RELATED"/>
    <property type="match status" value="1"/>
</dbReference>
<accession>A0AAD7EW96</accession>
<dbReference type="AlphaFoldDB" id="A0AAD7EW96"/>
<name>A0AAD7EW96_9AGAR</name>
<dbReference type="GO" id="GO:0030041">
    <property type="term" value="P:actin filament polymerization"/>
    <property type="evidence" value="ECO:0007669"/>
    <property type="project" value="TreeGrafter"/>
</dbReference>
<feature type="region of interest" description="Disordered" evidence="1">
    <location>
        <begin position="314"/>
        <end position="344"/>
    </location>
</feature>
<protein>
    <submittedName>
        <fullName evidence="2">Uncharacterized protein</fullName>
    </submittedName>
</protein>
<organism evidence="2 3">
    <name type="scientific">Mycena albidolilacea</name>
    <dbReference type="NCBI Taxonomy" id="1033008"/>
    <lineage>
        <taxon>Eukaryota</taxon>
        <taxon>Fungi</taxon>
        <taxon>Dikarya</taxon>
        <taxon>Basidiomycota</taxon>
        <taxon>Agaricomycotina</taxon>
        <taxon>Agaricomycetes</taxon>
        <taxon>Agaricomycetidae</taxon>
        <taxon>Agaricales</taxon>
        <taxon>Marasmiineae</taxon>
        <taxon>Mycenaceae</taxon>
        <taxon>Mycena</taxon>
    </lineage>
</organism>
<gene>
    <name evidence="2" type="ORF">DFH08DRAFT_805775</name>
</gene>
<feature type="compositionally biased region" description="Pro residues" evidence="1">
    <location>
        <begin position="316"/>
        <end position="326"/>
    </location>
</feature>
<evidence type="ECO:0000313" key="2">
    <source>
        <dbReference type="EMBL" id="KAJ7352561.1"/>
    </source>
</evidence>
<feature type="region of interest" description="Disordered" evidence="1">
    <location>
        <begin position="185"/>
        <end position="208"/>
    </location>
</feature>
<dbReference type="EMBL" id="JARIHO010000012">
    <property type="protein sequence ID" value="KAJ7352561.1"/>
    <property type="molecule type" value="Genomic_DNA"/>
</dbReference>
<evidence type="ECO:0000256" key="1">
    <source>
        <dbReference type="SAM" id="MobiDB-lite"/>
    </source>
</evidence>